<evidence type="ECO:0000256" key="1">
    <source>
        <dbReference type="ARBA" id="ARBA00022741"/>
    </source>
</evidence>
<dbReference type="GO" id="GO:0003677">
    <property type="term" value="F:DNA binding"/>
    <property type="evidence" value="ECO:0007669"/>
    <property type="project" value="InterPro"/>
</dbReference>
<dbReference type="GO" id="GO:0005737">
    <property type="term" value="C:cytoplasm"/>
    <property type="evidence" value="ECO:0007669"/>
    <property type="project" value="TreeGrafter"/>
</dbReference>
<protein>
    <submittedName>
        <fullName evidence="4">AAA family ATPase</fullName>
    </submittedName>
</protein>
<gene>
    <name evidence="4" type="ORF">ABWK59_33615</name>
</gene>
<evidence type="ECO:0000313" key="4">
    <source>
        <dbReference type="EMBL" id="XCM83511.1"/>
    </source>
</evidence>
<dbReference type="PRINTS" id="PR00038">
    <property type="entry name" value="HTHLUXR"/>
</dbReference>
<dbReference type="PROSITE" id="PS50043">
    <property type="entry name" value="HTH_LUXR_2"/>
    <property type="match status" value="1"/>
</dbReference>
<dbReference type="RefSeq" id="WP_354644447.1">
    <property type="nucleotide sequence ID" value="NZ_CP159872.1"/>
</dbReference>
<dbReference type="CDD" id="cd06170">
    <property type="entry name" value="LuxR_C_like"/>
    <property type="match status" value="1"/>
</dbReference>
<sequence length="962" mass="100863">MISVTGAHAQPSLRPGDLRFVGRRRELDLLLGPLRRPPAVVLVEGEAGIGKSRLLREAAAVLRGENRLVLTGSCHPLREPLPYGPLVDALQRAVPDLPATPLPSATGALARLLPALAPHLPPAPPVSPDPRTARRELVQAVGSLLATLAPAVLVVDDAHWIDPDSRDLLLLLARDLPDRLGLVVGYRAEDLPPDTPVLGAAYRHPPGTGGSLLRLGPLGRAEVRDLATAALGRPATPALTSALFRRSEGLPLVVEEDLATLREHGGPLGAPEAAARLRAAGVPRGLDEAVLERWSRLSPDGRAVVEAAAVLAAPAVESVVCAVAGLDPDRGAEGLVEALRTAVLHESGGHQYAFRRGLARQAVYRRIPGPRRARLHARAVAELERRGPAPLVQIARHTLALGDRQGWLARAREAADHAFAAGDCAAAASLLRQVLRRPEADAGLRAHAASLLARVVVGGTDGDADTALLRQTLTDPALPVAVRGEIRLALGLLQASTTAGTAGLREIAAAADDLAGSPERAARALIALALDESDGPAANRAWLERAELAVRGTPEGVEAAAVRATRLTLLAWRADPAVWAQLECLPRSGPDLAVLQQTARALHNVGDAAADLGHDGRAAALAAEAVRVAQLSHYPVVELHAQVGLLRSDVLAGRWEGLAERFEALAEAHPAAAVIRAESLLFLGVRAAAQGQRARAVEYFERAADEGRRRHTLSVATRAAAGLVSVALARGAADEAWAIAQPALARLRRAEAWPKAAGLVAAAVESALQAGERAVAERLVEEVGRGLAGRDAPAAAADLALAHGLLLEAEEPAAAAERSEAARRGWQEIGRPQPSARAAEFQARAAARTCPEQAADPLAAAIDGYAALGATADLARCRRTQRQLGLVRPAATGRRGYGRQLSPREREVAALLARHATNQEIADALFLSTRTVEQHVAKVLKKLGAKRGSIATALERLAEQPK</sequence>
<dbReference type="PANTHER" id="PTHR16305:SF35">
    <property type="entry name" value="TRANSCRIPTIONAL ACTIVATOR DOMAIN"/>
    <property type="match status" value="1"/>
</dbReference>
<accession>A0AAU8K479</accession>
<dbReference type="AlphaFoldDB" id="A0AAU8K479"/>
<dbReference type="InterPro" id="IPR041664">
    <property type="entry name" value="AAA_16"/>
</dbReference>
<dbReference type="SUPFAM" id="SSF52540">
    <property type="entry name" value="P-loop containing nucleoside triphosphate hydrolases"/>
    <property type="match status" value="1"/>
</dbReference>
<evidence type="ECO:0000256" key="2">
    <source>
        <dbReference type="ARBA" id="ARBA00022840"/>
    </source>
</evidence>
<proteinExistence type="predicted"/>
<keyword evidence="2" id="KW-0067">ATP-binding</keyword>
<dbReference type="GO" id="GO:0006355">
    <property type="term" value="P:regulation of DNA-templated transcription"/>
    <property type="evidence" value="ECO:0007669"/>
    <property type="project" value="InterPro"/>
</dbReference>
<dbReference type="InterPro" id="IPR000792">
    <property type="entry name" value="Tscrpt_reg_LuxR_C"/>
</dbReference>
<dbReference type="Pfam" id="PF13191">
    <property type="entry name" value="AAA_16"/>
    <property type="match status" value="1"/>
</dbReference>
<dbReference type="EMBL" id="CP159872">
    <property type="protein sequence ID" value="XCM83511.1"/>
    <property type="molecule type" value="Genomic_DNA"/>
</dbReference>
<dbReference type="InterPro" id="IPR027417">
    <property type="entry name" value="P-loop_NTPase"/>
</dbReference>
<feature type="domain" description="HTH luxR-type" evidence="3">
    <location>
        <begin position="894"/>
        <end position="957"/>
    </location>
</feature>
<name>A0AAU8K479_9ACTN</name>
<dbReference type="InterPro" id="IPR016032">
    <property type="entry name" value="Sig_transdc_resp-reg_C-effctor"/>
</dbReference>
<dbReference type="PANTHER" id="PTHR16305">
    <property type="entry name" value="TESTICULAR SOLUBLE ADENYLYL CYCLASE"/>
    <property type="match status" value="1"/>
</dbReference>
<dbReference type="GO" id="GO:0005524">
    <property type="term" value="F:ATP binding"/>
    <property type="evidence" value="ECO:0007669"/>
    <property type="project" value="UniProtKB-KW"/>
</dbReference>
<dbReference type="Pfam" id="PF00196">
    <property type="entry name" value="GerE"/>
    <property type="match status" value="1"/>
</dbReference>
<dbReference type="SUPFAM" id="SSF46894">
    <property type="entry name" value="C-terminal effector domain of the bipartite response regulators"/>
    <property type="match status" value="1"/>
</dbReference>
<reference evidence="4" key="1">
    <citation type="submission" date="2024-06" db="EMBL/GenBank/DDBJ databases">
        <title>The genome sequences of Kitasatospora sp. strain HUAS MG31.</title>
        <authorList>
            <person name="Mo P."/>
        </authorList>
    </citation>
    <scope>NUCLEOTIDE SEQUENCE</scope>
    <source>
        <strain evidence="4">HUAS MG31</strain>
    </source>
</reference>
<keyword evidence="1" id="KW-0547">Nucleotide-binding</keyword>
<dbReference type="Gene3D" id="1.10.10.10">
    <property type="entry name" value="Winged helix-like DNA-binding domain superfamily/Winged helix DNA-binding domain"/>
    <property type="match status" value="1"/>
</dbReference>
<dbReference type="GO" id="GO:0004016">
    <property type="term" value="F:adenylate cyclase activity"/>
    <property type="evidence" value="ECO:0007669"/>
    <property type="project" value="TreeGrafter"/>
</dbReference>
<dbReference type="SMART" id="SM00421">
    <property type="entry name" value="HTH_LUXR"/>
    <property type="match status" value="1"/>
</dbReference>
<evidence type="ECO:0000259" key="3">
    <source>
        <dbReference type="PROSITE" id="PS50043"/>
    </source>
</evidence>
<dbReference type="InterPro" id="IPR036388">
    <property type="entry name" value="WH-like_DNA-bd_sf"/>
</dbReference>
<dbReference type="KEGG" id="kcm:ABWK59_33615"/>
<organism evidence="4">
    <name type="scientific">Kitasatospora camelliae</name>
    <dbReference type="NCBI Taxonomy" id="3156397"/>
    <lineage>
        <taxon>Bacteria</taxon>
        <taxon>Bacillati</taxon>
        <taxon>Actinomycetota</taxon>
        <taxon>Actinomycetes</taxon>
        <taxon>Kitasatosporales</taxon>
        <taxon>Streptomycetaceae</taxon>
        <taxon>Kitasatospora</taxon>
    </lineage>
</organism>